<dbReference type="PANTHER" id="PTHR43022:SF1">
    <property type="entry name" value="PROTEIN SMF"/>
    <property type="match status" value="1"/>
</dbReference>
<dbReference type="Pfam" id="PF02481">
    <property type="entry name" value="DNA_processg_A"/>
    <property type="match status" value="1"/>
</dbReference>
<evidence type="ECO:0000313" key="5">
    <source>
        <dbReference type="Proteomes" id="UP000231673"/>
    </source>
</evidence>
<evidence type="ECO:0000259" key="3">
    <source>
        <dbReference type="Pfam" id="PF17782"/>
    </source>
</evidence>
<dbReference type="EMBL" id="PFGW01000011">
    <property type="protein sequence ID" value="PIW74839.1"/>
    <property type="molecule type" value="Genomic_DNA"/>
</dbReference>
<dbReference type="AlphaFoldDB" id="A0A2M7IED9"/>
<dbReference type="InterPro" id="IPR003488">
    <property type="entry name" value="DprA"/>
</dbReference>
<feature type="domain" description="DprA winged helix" evidence="3">
    <location>
        <begin position="300"/>
        <end position="358"/>
    </location>
</feature>
<dbReference type="InterPro" id="IPR041614">
    <property type="entry name" value="DprA_WH"/>
</dbReference>
<protein>
    <submittedName>
        <fullName evidence="4">DNA-protecting protein DprA</fullName>
    </submittedName>
</protein>
<evidence type="ECO:0000256" key="1">
    <source>
        <dbReference type="ARBA" id="ARBA00006525"/>
    </source>
</evidence>
<name>A0A2M7IED9_9BACT</name>
<evidence type="ECO:0000259" key="2">
    <source>
        <dbReference type="Pfam" id="PF02481"/>
    </source>
</evidence>
<dbReference type="InterPro" id="IPR036388">
    <property type="entry name" value="WH-like_DNA-bd_sf"/>
</dbReference>
<gene>
    <name evidence="4" type="primary">dprA</name>
    <name evidence="4" type="ORF">CO003_00510</name>
</gene>
<dbReference type="Gene3D" id="3.40.50.450">
    <property type="match status" value="1"/>
</dbReference>
<proteinExistence type="inferred from homology"/>
<dbReference type="Proteomes" id="UP000231673">
    <property type="component" value="Unassembled WGS sequence"/>
</dbReference>
<dbReference type="Pfam" id="PF17782">
    <property type="entry name" value="WHD_DprA"/>
    <property type="match status" value="1"/>
</dbReference>
<dbReference type="GO" id="GO:0009294">
    <property type="term" value="P:DNA-mediated transformation"/>
    <property type="evidence" value="ECO:0007669"/>
    <property type="project" value="InterPro"/>
</dbReference>
<dbReference type="NCBIfam" id="TIGR00732">
    <property type="entry name" value="dprA"/>
    <property type="match status" value="1"/>
</dbReference>
<organism evidence="4 5">
    <name type="scientific">Candidatus Portnoybacteria bacterium CG_4_8_14_3_um_filter_44_15</name>
    <dbReference type="NCBI Taxonomy" id="1974803"/>
    <lineage>
        <taxon>Bacteria</taxon>
        <taxon>Candidatus Portnoyibacteriota</taxon>
    </lineage>
</organism>
<reference evidence="5" key="1">
    <citation type="submission" date="2017-09" db="EMBL/GenBank/DDBJ databases">
        <title>Depth-based differentiation of microbial function through sediment-hosted aquifers and enrichment of novel symbionts in the deep terrestrial subsurface.</title>
        <authorList>
            <person name="Probst A.J."/>
            <person name="Ladd B."/>
            <person name="Jarett J.K."/>
            <person name="Geller-Mcgrath D.E."/>
            <person name="Sieber C.M.K."/>
            <person name="Emerson J.B."/>
            <person name="Anantharaman K."/>
            <person name="Thomas B.C."/>
            <person name="Malmstrom R."/>
            <person name="Stieglmeier M."/>
            <person name="Klingl A."/>
            <person name="Woyke T."/>
            <person name="Ryan C.M."/>
            <person name="Banfield J.F."/>
        </authorList>
    </citation>
    <scope>NUCLEOTIDE SEQUENCE [LARGE SCALE GENOMIC DNA]</scope>
</reference>
<feature type="domain" description="Smf/DprA SLOG" evidence="2">
    <location>
        <begin position="81"/>
        <end position="291"/>
    </location>
</feature>
<dbReference type="Gene3D" id="1.10.10.10">
    <property type="entry name" value="Winged helix-like DNA-binding domain superfamily/Winged helix DNA-binding domain"/>
    <property type="match status" value="1"/>
</dbReference>
<accession>A0A2M7IED9</accession>
<comment type="caution">
    <text evidence="4">The sequence shown here is derived from an EMBL/GenBank/DDBJ whole genome shotgun (WGS) entry which is preliminary data.</text>
</comment>
<dbReference type="InterPro" id="IPR057666">
    <property type="entry name" value="DrpA_SLOG"/>
</dbReference>
<evidence type="ECO:0000313" key="4">
    <source>
        <dbReference type="EMBL" id="PIW74839.1"/>
    </source>
</evidence>
<dbReference type="PANTHER" id="PTHR43022">
    <property type="entry name" value="PROTEIN SMF"/>
    <property type="match status" value="1"/>
</dbReference>
<comment type="similarity">
    <text evidence="1">Belongs to the DprA/Smf family.</text>
</comment>
<dbReference type="SUPFAM" id="SSF102405">
    <property type="entry name" value="MCP/YpsA-like"/>
    <property type="match status" value="1"/>
</dbReference>
<sequence length="363" mass="39907">MTYLKEDKYFHAFNLTGGVGPVSFKKILNHFRSLKDAWRANAGEYARTGISQSIIDEIQKKRIKINPDRELEKISGQNIGIISIKNKEYPKLLKEIYAPPALLYIRGRFAPSDKLSLGVVGPRKVSLYGKQITPLLVADICQKGLTIVSGLAKGVDTLAHQTALENGSRTIAVLGSGIDSKSIYPRSNTRLAEKIIQTGAVISEYPPGAKPFAQNFPQRNRIISGLCLGVIVIEAREKSGALITAGNALEQNREVFAVPGSIISPNSTGTNNLIKLGAKLVSCAKDVFEELHLDYSRQTKTKNNRAENKEEEFILGRLSQKPLHIDKIINQTKLSTAKTISTLTILEMKGRVRNLGGNNYVIN</sequence>